<comment type="caution">
    <text evidence="1">The sequence shown here is derived from an EMBL/GenBank/DDBJ whole genome shotgun (WGS) entry which is preliminary data.</text>
</comment>
<reference evidence="1 2" key="1">
    <citation type="submission" date="2020-09" db="EMBL/GenBank/DDBJ databases">
        <title>De no assembly of potato wild relative species, Solanum commersonii.</title>
        <authorList>
            <person name="Cho K."/>
        </authorList>
    </citation>
    <scope>NUCLEOTIDE SEQUENCE [LARGE SCALE GENOMIC DNA]</scope>
    <source>
        <strain evidence="1">LZ3.2</strain>
        <tissue evidence="1">Leaf</tissue>
    </source>
</reference>
<proteinExistence type="predicted"/>
<dbReference type="EMBL" id="JACXVP010000002">
    <property type="protein sequence ID" value="KAG5622602.1"/>
    <property type="molecule type" value="Genomic_DNA"/>
</dbReference>
<sequence>MELRLTTLGSLVHKASCVSRVWGRAALPRGVMLTAHYNGNISGLRSRSQSCPFCRDSLKRVNSGDLWVYMDHKDIVDMSTITRENLRRLFMFIDKLPLIVPNNVFDHYDTHIRFRNAGGLLHHLLIRRTRPSHRGAGVEAKLD</sequence>
<dbReference type="OrthoDB" id="1630758at2759"/>
<dbReference type="PANTHER" id="PTHR15315:SF79">
    <property type="entry name" value="E3 UBIQUITIN-PROTEIN LIGASE RNF8-LIKE"/>
    <property type="match status" value="1"/>
</dbReference>
<organism evidence="1 2">
    <name type="scientific">Solanum commersonii</name>
    <name type="common">Commerson's wild potato</name>
    <name type="synonym">Commerson's nightshade</name>
    <dbReference type="NCBI Taxonomy" id="4109"/>
    <lineage>
        <taxon>Eukaryota</taxon>
        <taxon>Viridiplantae</taxon>
        <taxon>Streptophyta</taxon>
        <taxon>Embryophyta</taxon>
        <taxon>Tracheophyta</taxon>
        <taxon>Spermatophyta</taxon>
        <taxon>Magnoliopsida</taxon>
        <taxon>eudicotyledons</taxon>
        <taxon>Gunneridae</taxon>
        <taxon>Pentapetalae</taxon>
        <taxon>asterids</taxon>
        <taxon>lamiids</taxon>
        <taxon>Solanales</taxon>
        <taxon>Solanaceae</taxon>
        <taxon>Solanoideae</taxon>
        <taxon>Solaneae</taxon>
        <taxon>Solanum</taxon>
    </lineage>
</organism>
<gene>
    <name evidence="1" type="ORF">H5410_007820</name>
</gene>
<accession>A0A9J6AER0</accession>
<dbReference type="GO" id="GO:0061630">
    <property type="term" value="F:ubiquitin protein ligase activity"/>
    <property type="evidence" value="ECO:0007669"/>
    <property type="project" value="TreeGrafter"/>
</dbReference>
<dbReference type="GO" id="GO:0016567">
    <property type="term" value="P:protein ubiquitination"/>
    <property type="evidence" value="ECO:0007669"/>
    <property type="project" value="TreeGrafter"/>
</dbReference>
<dbReference type="Proteomes" id="UP000824120">
    <property type="component" value="Chromosome 2"/>
</dbReference>
<evidence type="ECO:0000313" key="1">
    <source>
        <dbReference type="EMBL" id="KAG5622602.1"/>
    </source>
</evidence>
<keyword evidence="2" id="KW-1185">Reference proteome</keyword>
<name>A0A9J6AER0_SOLCO</name>
<evidence type="ECO:0000313" key="2">
    <source>
        <dbReference type="Proteomes" id="UP000824120"/>
    </source>
</evidence>
<dbReference type="AlphaFoldDB" id="A0A9J6AER0"/>
<dbReference type="PANTHER" id="PTHR15315">
    <property type="entry name" value="RING FINGER PROTEIN 41, 151"/>
    <property type="match status" value="1"/>
</dbReference>
<protein>
    <submittedName>
        <fullName evidence="1">Uncharacterized protein</fullName>
    </submittedName>
</protein>